<feature type="chain" id="PRO_5003953091" evidence="2">
    <location>
        <begin position="18"/>
        <end position="1188"/>
    </location>
</feature>
<evidence type="ECO:0000256" key="1">
    <source>
        <dbReference type="SAM" id="MobiDB-lite"/>
    </source>
</evidence>
<dbReference type="eggNOG" id="ENOG502TN5S">
    <property type="taxonomic scope" value="Eukaryota"/>
</dbReference>
<dbReference type="GeneID" id="15804548"/>
<proteinExistence type="predicted"/>
<dbReference type="OrthoDB" id="361045at2759"/>
<dbReference type="EMBL" id="ACOU01000004">
    <property type="protein sequence ID" value="EKX72913.1"/>
    <property type="molecule type" value="Genomic_DNA"/>
</dbReference>
<feature type="signal peptide" evidence="2">
    <location>
        <begin position="1"/>
        <end position="17"/>
    </location>
</feature>
<protein>
    <submittedName>
        <fullName evidence="3">Uncharacterized protein</fullName>
    </submittedName>
</protein>
<dbReference type="RefSeq" id="XP_004832365.1">
    <property type="nucleotide sequence ID" value="XM_004832308.1"/>
</dbReference>
<feature type="region of interest" description="Disordered" evidence="1">
    <location>
        <begin position="126"/>
        <end position="157"/>
    </location>
</feature>
<dbReference type="Proteomes" id="UP000031512">
    <property type="component" value="Unassembled WGS sequence"/>
</dbReference>
<dbReference type="KEGG" id="beq:BEWA_014720"/>
<comment type="caution">
    <text evidence="3">The sequence shown here is derived from an EMBL/GenBank/DDBJ whole genome shotgun (WGS) entry which is preliminary data.</text>
</comment>
<sequence>MTSCELFLISFKIFLLAYNTNLNAVYTSHSGFYGKVHWKGTGRYGTLNCGLHLIQNPSFITPNTRYGGFSTDTNYVRDHNGLSGPTIRDGIAVRWNNSRIGGIRLHASIYDRLIYARRKRRVAYRPKNVDSNSEKKSEGNDSMSLRRKRLDDGILSARDPKKTTKELTKYQKLLSDIKSWGESDDKDKRDISEFILDNLKGYPLDQPVDEITPQDILEMLEEQFANEDERESDWKRHIDTVEEEVVQEFESSDLRPVYTDVSKTNLETLASDDKCGFRFPITGTPDEIYSDENIYKSWGRTLLYPVQYTNITRIPYGSYNDTHLDLEDLMVSTSPLVDKNEIKTKLEDIHHQLFNNTLNKVIDETKFDTNNVKDDPSNYRYRYANVGNSYKILKNDLLAAKAERQNEILRILNPYNPWDEYIRIKKTKESSLDESVGVNYKVKLSDNISVGIDSKGSDYKVPSNFISDYLHYFLILEKDKEMIKEFKDGNFIHDILRYFDTFVVYKEPKKEEFKDAQDRFFKFLFPSLDGFPKPPEEGKFPITLTPNKEIKDYRVNILGALVALERCHSIIAVYESDIFSEQRFGAILKIIHTALELELKRIDYGIVEMELLDVDDDCTDFCKVDGSFLAALSATLGVWNIKKGIEGIIELIMLLTLKNMHNISSDDLVVILFNISNLNTLPRSIFIKFLSKAADFIHDKLREDILTSDLDEKDTEFWMNYETASNMLNLFVRYKGIFSPEFVSNYIHLYKRQILESFKREHVDKDRKAHDMCSLLIAIETCSLSDQFESLINALSMDFYFQHLDFTSTSATTILNSFSDRDELQRLVIQRAKRRLMELKYKMSPSQILDVLDIYFDAINTSRIQPDPIFIAGILKDFTFLKRPKTQELVRAASTVEKFSPYLTKKHLEVIFDDFTTEPFVQDVSEDLGLYGEYLKYPLASLAKVLESAAKSKIIVMRAWKDLYTLIIRFKHVITVDDALVIMESLNVANFCNVDEICDVLIDRICNIVEVKENVDYAKVFRAMEESIKLHFQPVRLLRWLIYASIYDIDKMDKDAVVDELFGKKMEYDVDFRGWKRPVTTDEHVENISVHRNLLVPVEMRGSRVKSSDALKYSLPQYPYELKPPPEKVLNTHGISSERRDSLIRMIGLIVDSGCIFEEKDAALIKKFLEMNNIPKTDEIWNKVLIPK</sequence>
<reference evidence="3 4" key="1">
    <citation type="journal article" date="2012" name="BMC Genomics">
        <title>Comparative genomic analysis and phylogenetic position of Theileria equi.</title>
        <authorList>
            <person name="Kappmeyer L.S."/>
            <person name="Thiagarajan M."/>
            <person name="Herndon D.R."/>
            <person name="Ramsay J.D."/>
            <person name="Caler E."/>
            <person name="Djikeng A."/>
            <person name="Gillespie J.J."/>
            <person name="Lau A.O."/>
            <person name="Roalson E.H."/>
            <person name="Silva J.C."/>
            <person name="Silva M.G."/>
            <person name="Suarez C.E."/>
            <person name="Ueti M.W."/>
            <person name="Nene V.M."/>
            <person name="Mealey R.H."/>
            <person name="Knowles D.P."/>
            <person name="Brayton K.A."/>
        </authorList>
    </citation>
    <scope>NUCLEOTIDE SEQUENCE [LARGE SCALE GENOMIC DNA]</scope>
    <source>
        <strain evidence="3 4">WA</strain>
    </source>
</reference>
<keyword evidence="4" id="KW-1185">Reference proteome</keyword>
<evidence type="ECO:0000313" key="4">
    <source>
        <dbReference type="Proteomes" id="UP000031512"/>
    </source>
</evidence>
<dbReference type="AlphaFoldDB" id="L1LCM6"/>
<gene>
    <name evidence="3" type="ORF">BEWA_014720</name>
</gene>
<dbReference type="VEuPathDB" id="PiroplasmaDB:BEWA_014720"/>
<organism evidence="3 4">
    <name type="scientific">Theileria equi strain WA</name>
    <dbReference type="NCBI Taxonomy" id="1537102"/>
    <lineage>
        <taxon>Eukaryota</taxon>
        <taxon>Sar</taxon>
        <taxon>Alveolata</taxon>
        <taxon>Apicomplexa</taxon>
        <taxon>Aconoidasida</taxon>
        <taxon>Piroplasmida</taxon>
        <taxon>Theileriidae</taxon>
        <taxon>Theileria</taxon>
    </lineage>
</organism>
<evidence type="ECO:0000256" key="2">
    <source>
        <dbReference type="SAM" id="SignalP"/>
    </source>
</evidence>
<name>L1LCM6_THEEQ</name>
<accession>L1LCM6</accession>
<evidence type="ECO:0000313" key="3">
    <source>
        <dbReference type="EMBL" id="EKX72913.1"/>
    </source>
</evidence>
<keyword evidence="2" id="KW-0732">Signal</keyword>